<dbReference type="PANTHER" id="PTHR48050">
    <property type="entry name" value="STEROL 3-BETA-GLUCOSYLTRANSFERASE"/>
    <property type="match status" value="1"/>
</dbReference>
<dbReference type="AlphaFoldDB" id="A0A840QH41"/>
<keyword evidence="4" id="KW-1185">Reference proteome</keyword>
<dbReference type="GO" id="GO:0017000">
    <property type="term" value="P:antibiotic biosynthetic process"/>
    <property type="evidence" value="ECO:0007669"/>
    <property type="project" value="UniProtKB-KW"/>
</dbReference>
<dbReference type="Pfam" id="PF03033">
    <property type="entry name" value="Glyco_transf_28"/>
    <property type="match status" value="1"/>
</dbReference>
<dbReference type="GO" id="GO:0005975">
    <property type="term" value="P:carbohydrate metabolic process"/>
    <property type="evidence" value="ECO:0007669"/>
    <property type="project" value="InterPro"/>
</dbReference>
<dbReference type="InterPro" id="IPR004276">
    <property type="entry name" value="GlycoTrans_28_N"/>
</dbReference>
<protein>
    <submittedName>
        <fullName evidence="3">UDP:flavonoid glycosyltransferase YjiC (YdhE family)</fullName>
    </submittedName>
</protein>
<organism evidence="3 4">
    <name type="scientific">Saccharopolyspora phatthalungensis</name>
    <dbReference type="NCBI Taxonomy" id="664693"/>
    <lineage>
        <taxon>Bacteria</taxon>
        <taxon>Bacillati</taxon>
        <taxon>Actinomycetota</taxon>
        <taxon>Actinomycetes</taxon>
        <taxon>Pseudonocardiales</taxon>
        <taxon>Pseudonocardiaceae</taxon>
        <taxon>Saccharopolyspora</taxon>
    </lineage>
</organism>
<dbReference type="GO" id="GO:1901137">
    <property type="term" value="P:carbohydrate derivative biosynthetic process"/>
    <property type="evidence" value="ECO:0007669"/>
    <property type="project" value="UniProtKB-ARBA"/>
</dbReference>
<dbReference type="PANTHER" id="PTHR48050:SF13">
    <property type="entry name" value="STEROL 3-BETA-GLUCOSYLTRANSFERASE UGT80A2"/>
    <property type="match status" value="1"/>
</dbReference>
<keyword evidence="3" id="KW-0808">Transferase</keyword>
<feature type="domain" description="Glycosyltransferase family 28 N-terminal" evidence="2">
    <location>
        <begin position="3"/>
        <end position="114"/>
    </location>
</feature>
<accession>A0A840QH41</accession>
<dbReference type="EMBL" id="JACHIW010000003">
    <property type="protein sequence ID" value="MBB5159826.1"/>
    <property type="molecule type" value="Genomic_DNA"/>
</dbReference>
<dbReference type="InterPro" id="IPR050426">
    <property type="entry name" value="Glycosyltransferase_28"/>
</dbReference>
<gene>
    <name evidence="3" type="ORF">BJ970_007426</name>
</gene>
<dbReference type="Gene3D" id="3.40.50.2000">
    <property type="entry name" value="Glycogen Phosphorylase B"/>
    <property type="match status" value="1"/>
</dbReference>
<dbReference type="SUPFAM" id="SSF53756">
    <property type="entry name" value="UDP-Glycosyltransferase/glycogen phosphorylase"/>
    <property type="match status" value="2"/>
</dbReference>
<evidence type="ECO:0000313" key="3">
    <source>
        <dbReference type="EMBL" id="MBB5159826.1"/>
    </source>
</evidence>
<evidence type="ECO:0000313" key="4">
    <source>
        <dbReference type="Proteomes" id="UP000584374"/>
    </source>
</evidence>
<name>A0A840QH41_9PSEU</name>
<evidence type="ECO:0000259" key="2">
    <source>
        <dbReference type="Pfam" id="PF03033"/>
    </source>
</evidence>
<dbReference type="Proteomes" id="UP000584374">
    <property type="component" value="Unassembled WGS sequence"/>
</dbReference>
<keyword evidence="1" id="KW-0045">Antibiotic biosynthesis</keyword>
<dbReference type="GO" id="GO:0016758">
    <property type="term" value="F:hexosyltransferase activity"/>
    <property type="evidence" value="ECO:0007669"/>
    <property type="project" value="InterPro"/>
</dbReference>
<evidence type="ECO:0000256" key="1">
    <source>
        <dbReference type="ARBA" id="ARBA00023194"/>
    </source>
</evidence>
<reference evidence="3 4" key="1">
    <citation type="submission" date="2020-08" db="EMBL/GenBank/DDBJ databases">
        <title>Sequencing the genomes of 1000 actinobacteria strains.</title>
        <authorList>
            <person name="Klenk H.-P."/>
        </authorList>
    </citation>
    <scope>NUCLEOTIDE SEQUENCE [LARGE SCALE GENOMIC DNA]</scope>
    <source>
        <strain evidence="3 4">DSM 45584</strain>
    </source>
</reference>
<proteinExistence type="predicted"/>
<sequence length="176" mass="18055">MRVLLTTWGSRGDVEPLAGLAVALRELGAEVRVCAPPDEEFAALLERVGVPLVPLGPSVRSVVTGERPDAFRLAAALVAARFDTLTAAAEECDALLATGLMPAGARDVAARVAELGIGAAHEGSTPTVDSLSAALITALTPETRARARAVADTIRADGATVAAKQLLDAANRKSRP</sequence>
<comment type="caution">
    <text evidence="3">The sequence shown here is derived from an EMBL/GenBank/DDBJ whole genome shotgun (WGS) entry which is preliminary data.</text>
</comment>